<dbReference type="InterPro" id="IPR002371">
    <property type="entry name" value="FlgK"/>
</dbReference>
<evidence type="ECO:0000256" key="4">
    <source>
        <dbReference type="ARBA" id="ARBA00016244"/>
    </source>
</evidence>
<feature type="domain" description="Flagellar hook-associated protein FlgK helical" evidence="9">
    <location>
        <begin position="96"/>
        <end position="257"/>
    </location>
</feature>
<dbReference type="InterPro" id="IPR001444">
    <property type="entry name" value="Flag_bb_rod_N"/>
</dbReference>
<dbReference type="InterPro" id="IPR053927">
    <property type="entry name" value="FlgK_helical"/>
</dbReference>
<organism evidence="10 11">
    <name type="scientific">Pseudodesulfovibrio senegalensis</name>
    <dbReference type="NCBI Taxonomy" id="1721087"/>
    <lineage>
        <taxon>Bacteria</taxon>
        <taxon>Pseudomonadati</taxon>
        <taxon>Thermodesulfobacteriota</taxon>
        <taxon>Desulfovibrionia</taxon>
        <taxon>Desulfovibrionales</taxon>
        <taxon>Desulfovibrionaceae</taxon>
    </lineage>
</organism>
<name>A0A6N6N008_9BACT</name>
<dbReference type="AlphaFoldDB" id="A0A6N6N008"/>
<evidence type="ECO:0000256" key="3">
    <source>
        <dbReference type="ARBA" id="ARBA00009677"/>
    </source>
</evidence>
<evidence type="ECO:0000256" key="1">
    <source>
        <dbReference type="ARBA" id="ARBA00004365"/>
    </source>
</evidence>
<dbReference type="PANTHER" id="PTHR30033:SF1">
    <property type="entry name" value="FLAGELLAR HOOK-ASSOCIATED PROTEIN 1"/>
    <property type="match status" value="1"/>
</dbReference>
<keyword evidence="10" id="KW-0282">Flagellum</keyword>
<evidence type="ECO:0000256" key="5">
    <source>
        <dbReference type="ARBA" id="ARBA00022525"/>
    </source>
</evidence>
<dbReference type="Pfam" id="PF22638">
    <property type="entry name" value="FlgK_D1"/>
    <property type="match status" value="2"/>
</dbReference>
<keyword evidence="6" id="KW-0975">Bacterial flagellum</keyword>
<dbReference type="NCBIfam" id="TIGR02492">
    <property type="entry name" value="flgK_ends"/>
    <property type="match status" value="1"/>
</dbReference>
<dbReference type="Pfam" id="PF00460">
    <property type="entry name" value="Flg_bb_rod"/>
    <property type="match status" value="1"/>
</dbReference>
<accession>A0A6N6N008</accession>
<feature type="domain" description="Flagellar basal body rod protein N-terminal" evidence="7">
    <location>
        <begin position="9"/>
        <end position="38"/>
    </location>
</feature>
<dbReference type="Pfam" id="PF06429">
    <property type="entry name" value="Flg_bbr_C"/>
    <property type="match status" value="1"/>
</dbReference>
<dbReference type="GO" id="GO:0044780">
    <property type="term" value="P:bacterial-type flagellum assembly"/>
    <property type="evidence" value="ECO:0007669"/>
    <property type="project" value="InterPro"/>
</dbReference>
<evidence type="ECO:0000313" key="11">
    <source>
        <dbReference type="Proteomes" id="UP000438699"/>
    </source>
</evidence>
<reference evidence="10 11" key="1">
    <citation type="journal article" date="2017" name="Int. J. Syst. Evol. Microbiol.">
        <title>Desulfovibrio senegalensis sp. nov., a mesophilic sulfate reducer isolated from marine sediment.</title>
        <authorList>
            <person name="Thioye A."/>
            <person name="Gam Z.B.A."/>
            <person name="Mbengue M."/>
            <person name="Cayol J.L."/>
            <person name="Joseph-Bartoli M."/>
            <person name="Toure-Kane C."/>
            <person name="Labat M."/>
        </authorList>
    </citation>
    <scope>NUCLEOTIDE SEQUENCE [LARGE SCALE GENOMIC DNA]</scope>
    <source>
        <strain evidence="10 11">DSM 101509</strain>
    </source>
</reference>
<feature type="domain" description="Flagellar basal-body/hook protein C-terminal" evidence="8">
    <location>
        <begin position="674"/>
        <end position="713"/>
    </location>
</feature>
<proteinExistence type="inferred from homology"/>
<protein>
    <recommendedName>
        <fullName evidence="4">Flagellar hook-associated protein 1</fullName>
    </recommendedName>
</protein>
<comment type="similarity">
    <text evidence="3">Belongs to the flagella basal body rod proteins family.</text>
</comment>
<dbReference type="InterPro" id="IPR019776">
    <property type="entry name" value="Flagellar_basal_body_rod_CS"/>
</dbReference>
<comment type="subcellular location">
    <subcellularLocation>
        <location evidence="1">Bacterial flagellum</location>
    </subcellularLocation>
    <subcellularLocation>
        <location evidence="2">Secreted</location>
    </subcellularLocation>
</comment>
<dbReference type="GO" id="GO:0005198">
    <property type="term" value="F:structural molecule activity"/>
    <property type="evidence" value="ECO:0007669"/>
    <property type="project" value="InterPro"/>
</dbReference>
<dbReference type="PROSITE" id="PS00588">
    <property type="entry name" value="FLAGELLA_BB_ROD"/>
    <property type="match status" value="1"/>
</dbReference>
<dbReference type="GO" id="GO:0009424">
    <property type="term" value="C:bacterial-type flagellum hook"/>
    <property type="evidence" value="ECO:0007669"/>
    <property type="project" value="InterPro"/>
</dbReference>
<comment type="caution">
    <text evidence="10">The sequence shown here is derived from an EMBL/GenBank/DDBJ whole genome shotgun (WGS) entry which is preliminary data.</text>
</comment>
<evidence type="ECO:0000313" key="10">
    <source>
        <dbReference type="EMBL" id="KAB1440252.1"/>
    </source>
</evidence>
<keyword evidence="5" id="KW-0964">Secreted</keyword>
<dbReference type="EMBL" id="WAIE01000007">
    <property type="protein sequence ID" value="KAB1440252.1"/>
    <property type="molecule type" value="Genomic_DNA"/>
</dbReference>
<dbReference type="SUPFAM" id="SSF64518">
    <property type="entry name" value="Phase 1 flagellin"/>
    <property type="match status" value="1"/>
</dbReference>
<dbReference type="Gene3D" id="1.20.1330.10">
    <property type="entry name" value="f41 fragment of flagellin, N-terminal domain"/>
    <property type="match status" value="1"/>
</dbReference>
<evidence type="ECO:0000259" key="7">
    <source>
        <dbReference type="Pfam" id="PF00460"/>
    </source>
</evidence>
<dbReference type="Proteomes" id="UP000438699">
    <property type="component" value="Unassembled WGS sequence"/>
</dbReference>
<dbReference type="GO" id="GO:0005576">
    <property type="term" value="C:extracellular region"/>
    <property type="evidence" value="ECO:0007669"/>
    <property type="project" value="UniProtKB-SubCell"/>
</dbReference>
<keyword evidence="10" id="KW-0966">Cell projection</keyword>
<dbReference type="RefSeq" id="WP_151151693.1">
    <property type="nucleotide sequence ID" value="NZ_WAIE01000007.1"/>
</dbReference>
<evidence type="ECO:0000256" key="2">
    <source>
        <dbReference type="ARBA" id="ARBA00004613"/>
    </source>
</evidence>
<evidence type="ECO:0000259" key="8">
    <source>
        <dbReference type="Pfam" id="PF06429"/>
    </source>
</evidence>
<feature type="domain" description="Flagellar hook-associated protein FlgK helical" evidence="9">
    <location>
        <begin position="390"/>
        <end position="445"/>
    </location>
</feature>
<dbReference type="OrthoDB" id="9802553at2"/>
<sequence length="715" mass="78354">MAFGANSILDVGRWALFASQVQLSVTGNNIANVDTEGYSRRSAVLEEGINIDYKPGQMGTGVQVKEIQRHFDELVERLYYDQASLRDKWGALYEQLQSVESLFNESSGIGVSDSLSTYFNSWNDLSQRPENYGTRQDVVNQGTTLASTISQADSSLNDMQERIDAMIDQEVMNANNIMGQIADVNRRINVHDIPGSNNANALYDERARLVRELGEIVDINYIDNGLGNVTITTKAGQTLVDGEEHFYLEFGAPYAEQDLELDSTFEGQVYFEGDSNFEYTIEFMASNSGTTDAGIVSNSGNAAQFRVSLDGGNTWLTNPDGSTRYFAARPDEGKVNVEGVSIWFGSATDPKGDPTGTLKKGDTFTIRPSRTLFWVENTSHKQNITPQADFTGQENPERLTGGKLGAYFSLRDQYVGRYREKLDTLAHNLIWEVNRTHSQGAGLQNYTSLDGTYSVDAIDRPLASDSTGLAFGDKLQSGSSFVYIYDPDTGAMLSNAALDFDPATPGTQMFDPNQHSMQDVVDAYNNTFGSFMTAGIVNNRIHLQAKDGYEFTFGADSAGLNAALGLNTYFEGDDAGTISVNDTIATDLDFLAAGHVNGAGEVNSGDNYVALALYGLREQDVEMYTPMEGSTKQTLMEYYNGLVGNVGADTNNVKFSYDFTNSLATDLDDRQQQVSGVNLDEEMSNLIKFQHSYTAAAKLITTADQMLQTVLSLKP</sequence>
<evidence type="ECO:0000256" key="6">
    <source>
        <dbReference type="ARBA" id="ARBA00023143"/>
    </source>
</evidence>
<keyword evidence="10" id="KW-0969">Cilium</keyword>
<dbReference type="PANTHER" id="PTHR30033">
    <property type="entry name" value="FLAGELLAR HOOK-ASSOCIATED PROTEIN 1"/>
    <property type="match status" value="1"/>
</dbReference>
<dbReference type="PRINTS" id="PR01005">
    <property type="entry name" value="FLGHOOKAP1"/>
</dbReference>
<gene>
    <name evidence="10" type="primary">flgK</name>
    <name evidence="10" type="ORF">F8A88_13435</name>
</gene>
<evidence type="ECO:0000259" key="9">
    <source>
        <dbReference type="Pfam" id="PF22638"/>
    </source>
</evidence>
<keyword evidence="11" id="KW-1185">Reference proteome</keyword>
<dbReference type="InterPro" id="IPR010930">
    <property type="entry name" value="Flg_bb/hook_C_dom"/>
</dbReference>